<evidence type="ECO:0000259" key="1">
    <source>
        <dbReference type="Pfam" id="PF01370"/>
    </source>
</evidence>
<dbReference type="Gene3D" id="3.40.50.720">
    <property type="entry name" value="NAD(P)-binding Rossmann-like Domain"/>
    <property type="match status" value="1"/>
</dbReference>
<dbReference type="PANTHER" id="PTHR48079:SF6">
    <property type="entry name" value="NAD(P)-BINDING DOMAIN-CONTAINING PROTEIN-RELATED"/>
    <property type="match status" value="1"/>
</dbReference>
<dbReference type="SUPFAM" id="SSF51735">
    <property type="entry name" value="NAD(P)-binding Rossmann-fold domains"/>
    <property type="match status" value="1"/>
</dbReference>
<organism evidence="2 3">
    <name type="scientific">Papillibacter cinnamivorans DSM 12816</name>
    <dbReference type="NCBI Taxonomy" id="1122930"/>
    <lineage>
        <taxon>Bacteria</taxon>
        <taxon>Bacillati</taxon>
        <taxon>Bacillota</taxon>
        <taxon>Clostridia</taxon>
        <taxon>Eubacteriales</taxon>
        <taxon>Oscillospiraceae</taxon>
        <taxon>Papillibacter</taxon>
    </lineage>
</organism>
<dbReference type="InterPro" id="IPR036291">
    <property type="entry name" value="NAD(P)-bd_dom_sf"/>
</dbReference>
<accession>A0A1W1ZFL4</accession>
<gene>
    <name evidence="2" type="ORF">SAMN02745168_1028</name>
</gene>
<dbReference type="InterPro" id="IPR051783">
    <property type="entry name" value="NAD(P)-dependent_oxidoreduct"/>
</dbReference>
<dbReference type="EMBL" id="FWXW01000002">
    <property type="protein sequence ID" value="SMC47136.1"/>
    <property type="molecule type" value="Genomic_DNA"/>
</dbReference>
<sequence>MNGRLYLLTGATGLLGGNIVRELIARGERVRALALPKDTAISGIPHGVEVVEGGLLDVGALDRFFSVPETDELIVIHAAGIVTMDPEPSETVRAVNVDGTGNIIEKCLQYKVKKLVYISSTSVIPELPSGQVIREVEDYDPDKVIGYYAKTKAMATGLVMKAVRKNGLDASVVCPSGIFGPNDYGFGMITSALIMVAEGKLRISVGGTFNSVDARDLAAGIIACAERGRKGEAYIMASRCYTFSQLMDAICKEAGAKKYLFTVPLWLVRPFAGLGTLYGRMTKKPAWFSRFTVYNLARNNDYSAEKAERELGFRCRSLDESIADTVRWLKREGKIHPNVGS</sequence>
<evidence type="ECO:0000313" key="3">
    <source>
        <dbReference type="Proteomes" id="UP000192790"/>
    </source>
</evidence>
<feature type="domain" description="NAD-dependent epimerase/dehydratase" evidence="1">
    <location>
        <begin position="7"/>
        <end position="235"/>
    </location>
</feature>
<proteinExistence type="predicted"/>
<dbReference type="GO" id="GO:0004029">
    <property type="term" value="F:aldehyde dehydrogenase (NAD+) activity"/>
    <property type="evidence" value="ECO:0007669"/>
    <property type="project" value="TreeGrafter"/>
</dbReference>
<dbReference type="InterPro" id="IPR001509">
    <property type="entry name" value="Epimerase_deHydtase"/>
</dbReference>
<dbReference type="OrthoDB" id="9807212at2"/>
<reference evidence="2 3" key="1">
    <citation type="submission" date="2017-04" db="EMBL/GenBank/DDBJ databases">
        <authorList>
            <person name="Afonso C.L."/>
            <person name="Miller P.J."/>
            <person name="Scott M.A."/>
            <person name="Spackman E."/>
            <person name="Goraichik I."/>
            <person name="Dimitrov K.M."/>
            <person name="Suarez D.L."/>
            <person name="Swayne D.E."/>
        </authorList>
    </citation>
    <scope>NUCLEOTIDE SEQUENCE [LARGE SCALE GENOMIC DNA]</scope>
    <source>
        <strain evidence="2 3">DSM 12816</strain>
    </source>
</reference>
<dbReference type="STRING" id="1122930.SAMN02745168_1028"/>
<dbReference type="AlphaFoldDB" id="A0A1W1ZFL4"/>
<name>A0A1W1ZFL4_9FIRM</name>
<keyword evidence="3" id="KW-1185">Reference proteome</keyword>
<evidence type="ECO:0000313" key="2">
    <source>
        <dbReference type="EMBL" id="SMC47136.1"/>
    </source>
</evidence>
<dbReference type="RefSeq" id="WP_084233668.1">
    <property type="nucleotide sequence ID" value="NZ_FWXW01000002.1"/>
</dbReference>
<dbReference type="PANTHER" id="PTHR48079">
    <property type="entry name" value="PROTEIN YEEZ"/>
    <property type="match status" value="1"/>
</dbReference>
<dbReference type="GO" id="GO:0005737">
    <property type="term" value="C:cytoplasm"/>
    <property type="evidence" value="ECO:0007669"/>
    <property type="project" value="TreeGrafter"/>
</dbReference>
<dbReference type="Pfam" id="PF01370">
    <property type="entry name" value="Epimerase"/>
    <property type="match status" value="1"/>
</dbReference>
<protein>
    <submittedName>
        <fullName evidence="2">Dihydroflavonol-4-reductase</fullName>
    </submittedName>
</protein>
<dbReference type="Proteomes" id="UP000192790">
    <property type="component" value="Unassembled WGS sequence"/>
</dbReference>